<feature type="domain" description="ATP-grasp" evidence="5">
    <location>
        <begin position="115"/>
        <end position="290"/>
    </location>
</feature>
<dbReference type="PANTHER" id="PTHR43055">
    <property type="entry name" value="FORMATE-DEPENDENT PHOSPHORIBOSYLGLYCINAMIDE FORMYLTRANSFERASE"/>
    <property type="match status" value="1"/>
</dbReference>
<evidence type="ECO:0000313" key="7">
    <source>
        <dbReference type="Proteomes" id="UP001597092"/>
    </source>
</evidence>
<reference evidence="6 7" key="1">
    <citation type="journal article" date="2019" name="Int. J. Syst. Evol. Microbiol.">
        <title>The Global Catalogue of Microorganisms (GCM) 10K type strain sequencing project: providing services to taxonomists for standard genome sequencing and annotation.</title>
        <authorList>
            <consortium name="The Broad Institute Genomics Platform"/>
            <consortium name="The Broad Institute Genome Sequencing Center for Infectious Disease"/>
            <person name="Wu L."/>
            <person name="Ma J."/>
        </authorList>
    </citation>
    <scope>NUCLEOTIDE SEQUENCE [LARGE SCALE GENOMIC DNA]</scope>
    <source>
        <strain evidence="6 7">CGMCC 1.10387</strain>
    </source>
</reference>
<dbReference type="Pfam" id="PF15632">
    <property type="entry name" value="ATPgrasp_Ter"/>
    <property type="match status" value="1"/>
</dbReference>
<dbReference type="InterPro" id="IPR048764">
    <property type="entry name" value="PylC_N"/>
</dbReference>
<dbReference type="InterPro" id="IPR036291">
    <property type="entry name" value="NAD(P)-bd_dom_sf"/>
</dbReference>
<dbReference type="PANTHER" id="PTHR43055:SF1">
    <property type="entry name" value="FORMATE-DEPENDENT PHOSPHORIBOSYLGLYCINAMIDE FORMYLTRANSFERASE"/>
    <property type="match status" value="1"/>
</dbReference>
<dbReference type="Pfam" id="PF21360">
    <property type="entry name" value="PylC-like_N"/>
    <property type="match status" value="1"/>
</dbReference>
<dbReference type="GO" id="GO:0016874">
    <property type="term" value="F:ligase activity"/>
    <property type="evidence" value="ECO:0007669"/>
    <property type="project" value="UniProtKB-KW"/>
</dbReference>
<dbReference type="Gene3D" id="3.30.470.20">
    <property type="entry name" value="ATP-grasp fold, B domain"/>
    <property type="match status" value="1"/>
</dbReference>
<keyword evidence="1" id="KW-0436">Ligase</keyword>
<protein>
    <submittedName>
        <fullName evidence="6">ATP-grasp domain-containing protein</fullName>
    </submittedName>
</protein>
<dbReference type="Proteomes" id="UP001597092">
    <property type="component" value="Unassembled WGS sequence"/>
</dbReference>
<dbReference type="Gene3D" id="3.40.50.20">
    <property type="match status" value="1"/>
</dbReference>
<gene>
    <name evidence="6" type="ORF">ACFSAS_09715</name>
</gene>
<keyword evidence="2 4" id="KW-0547">Nucleotide-binding</keyword>
<dbReference type="Gene3D" id="3.30.1490.20">
    <property type="entry name" value="ATP-grasp fold, A domain"/>
    <property type="match status" value="1"/>
</dbReference>
<dbReference type="EMBL" id="JBHUDP010000002">
    <property type="protein sequence ID" value="MFD1685887.1"/>
    <property type="molecule type" value="Genomic_DNA"/>
</dbReference>
<evidence type="ECO:0000259" key="5">
    <source>
        <dbReference type="PROSITE" id="PS50975"/>
    </source>
</evidence>
<dbReference type="InterPro" id="IPR013815">
    <property type="entry name" value="ATP_grasp_subdomain_1"/>
</dbReference>
<dbReference type="RefSeq" id="WP_256305982.1">
    <property type="nucleotide sequence ID" value="NZ_JANHAW010000001.1"/>
</dbReference>
<dbReference type="AlphaFoldDB" id="A0ABD6DUE9"/>
<proteinExistence type="predicted"/>
<evidence type="ECO:0000256" key="3">
    <source>
        <dbReference type="ARBA" id="ARBA00022840"/>
    </source>
</evidence>
<name>A0ABD6DUE9_9EURY</name>
<dbReference type="PROSITE" id="PS50975">
    <property type="entry name" value="ATP_GRASP"/>
    <property type="match status" value="1"/>
</dbReference>
<evidence type="ECO:0000256" key="4">
    <source>
        <dbReference type="PROSITE-ProRule" id="PRU00409"/>
    </source>
</evidence>
<dbReference type="SUPFAM" id="SSF56059">
    <property type="entry name" value="Glutathione synthetase ATP-binding domain-like"/>
    <property type="match status" value="1"/>
</dbReference>
<organism evidence="6 7">
    <name type="scientific">Halobellus litoreus</name>
    <dbReference type="NCBI Taxonomy" id="755310"/>
    <lineage>
        <taxon>Archaea</taxon>
        <taxon>Methanobacteriati</taxon>
        <taxon>Methanobacteriota</taxon>
        <taxon>Stenosarchaea group</taxon>
        <taxon>Halobacteria</taxon>
        <taxon>Halobacteriales</taxon>
        <taxon>Haloferacaceae</taxon>
        <taxon>Halobellus</taxon>
    </lineage>
</organism>
<keyword evidence="7" id="KW-1185">Reference proteome</keyword>
<evidence type="ECO:0000256" key="1">
    <source>
        <dbReference type="ARBA" id="ARBA00022598"/>
    </source>
</evidence>
<evidence type="ECO:0000256" key="2">
    <source>
        <dbReference type="ARBA" id="ARBA00022741"/>
    </source>
</evidence>
<dbReference type="SUPFAM" id="SSF51735">
    <property type="entry name" value="NAD(P)-binding Rossmann-fold domains"/>
    <property type="match status" value="1"/>
</dbReference>
<sequence>MARVLTTAAGSDIGVGAIQSLEQAGHNVVAVDMDSYSAGLYIADDAATVPPATHDDWPNAMSAIVQQYDVDVVIPLIDPELSELSRLREALCDTVPILTPRIQLVSSLQDKFEACKLLSKKGLPVPETCLASDAAHLSPSDFPRFVKPRVAHGSRGTYLAHSMTDVEDFVEESQYPMDDMLIQQYIEGTEYTSNVTVTQENELLSIVTKEVPIKRGNTIWGVTRNSPPIKNLCEDVYESLDPSGPLNVQQILAEDGTPYILEINPRFSGSSCLTVEAGVNEFDLLVRAALGEEVNRSQTFKEGIGILRYTDQIYIREDSVLTEWEPDH</sequence>
<dbReference type="GO" id="GO:0005524">
    <property type="term" value="F:ATP binding"/>
    <property type="evidence" value="ECO:0007669"/>
    <property type="project" value="UniProtKB-UniRule"/>
</dbReference>
<accession>A0ABD6DUE9</accession>
<comment type="caution">
    <text evidence="6">The sequence shown here is derived from an EMBL/GenBank/DDBJ whole genome shotgun (WGS) entry which is preliminary data.</text>
</comment>
<evidence type="ECO:0000313" key="6">
    <source>
        <dbReference type="EMBL" id="MFD1685887.1"/>
    </source>
</evidence>
<keyword evidence="3 4" id="KW-0067">ATP-binding</keyword>
<dbReference type="InterPro" id="IPR011761">
    <property type="entry name" value="ATP-grasp"/>
</dbReference>